<feature type="domain" description="DinB-like" evidence="1">
    <location>
        <begin position="12"/>
        <end position="170"/>
    </location>
</feature>
<evidence type="ECO:0000313" key="2">
    <source>
        <dbReference type="EMBL" id="GAA3560614.1"/>
    </source>
</evidence>
<dbReference type="Pfam" id="PF12867">
    <property type="entry name" value="DinB_2"/>
    <property type="match status" value="1"/>
</dbReference>
<name>A0ABP6X5A3_9PSEU</name>
<gene>
    <name evidence="2" type="ORF">GCM10022222_50490</name>
</gene>
<organism evidence="2 3">
    <name type="scientific">Amycolatopsis ultiminotia</name>
    <dbReference type="NCBI Taxonomy" id="543629"/>
    <lineage>
        <taxon>Bacteria</taxon>
        <taxon>Bacillati</taxon>
        <taxon>Actinomycetota</taxon>
        <taxon>Actinomycetes</taxon>
        <taxon>Pseudonocardiales</taxon>
        <taxon>Pseudonocardiaceae</taxon>
        <taxon>Amycolatopsis</taxon>
    </lineage>
</organism>
<comment type="caution">
    <text evidence="2">The sequence shown here is derived from an EMBL/GenBank/DDBJ whole genome shotgun (WGS) entry which is preliminary data.</text>
</comment>
<protein>
    <submittedName>
        <fullName evidence="2">DinB family protein</fullName>
    </submittedName>
</protein>
<dbReference type="InterPro" id="IPR034660">
    <property type="entry name" value="DinB/YfiT-like"/>
</dbReference>
<dbReference type="Proteomes" id="UP001500689">
    <property type="component" value="Unassembled WGS sequence"/>
</dbReference>
<evidence type="ECO:0000313" key="3">
    <source>
        <dbReference type="Proteomes" id="UP001500689"/>
    </source>
</evidence>
<dbReference type="EMBL" id="BAAAZN010000011">
    <property type="protein sequence ID" value="GAA3560614.1"/>
    <property type="molecule type" value="Genomic_DNA"/>
</dbReference>
<dbReference type="InterPro" id="IPR024775">
    <property type="entry name" value="DinB-like"/>
</dbReference>
<proteinExistence type="predicted"/>
<keyword evidence="3" id="KW-1185">Reference proteome</keyword>
<sequence>MDTDWAHELGDQLDWHWRERLRPRLAGLTDDEYFREPAPDCWTLRPRRSESELGGGRLTVDYAFPAPVPAPVTTIAWRLAHLTVHVLAKSAERYFGGPPIDYGSHVYAETAAAALDQLDGAYDAWSAGVRAATPAQLGRLLGADSAPFGGRPLASVVLHINREVIHHGAEVALLRDLYLRLPGRAGPEPL</sequence>
<evidence type="ECO:0000259" key="1">
    <source>
        <dbReference type="Pfam" id="PF12867"/>
    </source>
</evidence>
<dbReference type="SUPFAM" id="SSF109854">
    <property type="entry name" value="DinB/YfiT-like putative metalloenzymes"/>
    <property type="match status" value="1"/>
</dbReference>
<accession>A0ABP6X5A3</accession>
<dbReference type="RefSeq" id="WP_344863977.1">
    <property type="nucleotide sequence ID" value="NZ_BAAAZN010000011.1"/>
</dbReference>
<reference evidence="3" key="1">
    <citation type="journal article" date="2019" name="Int. J. Syst. Evol. Microbiol.">
        <title>The Global Catalogue of Microorganisms (GCM) 10K type strain sequencing project: providing services to taxonomists for standard genome sequencing and annotation.</title>
        <authorList>
            <consortium name="The Broad Institute Genomics Platform"/>
            <consortium name="The Broad Institute Genome Sequencing Center for Infectious Disease"/>
            <person name="Wu L."/>
            <person name="Ma J."/>
        </authorList>
    </citation>
    <scope>NUCLEOTIDE SEQUENCE [LARGE SCALE GENOMIC DNA]</scope>
    <source>
        <strain evidence="3">JCM 16898</strain>
    </source>
</reference>